<dbReference type="eggNOG" id="ENOG502QWD6">
    <property type="taxonomic scope" value="Eukaryota"/>
</dbReference>
<dbReference type="Pfam" id="PF07366">
    <property type="entry name" value="SnoaL"/>
    <property type="match status" value="1"/>
</dbReference>
<evidence type="ECO:0000313" key="3">
    <source>
        <dbReference type="Proteomes" id="UP000006757"/>
    </source>
</evidence>
<organism evidence="2 3">
    <name type="scientific">Trichosporon asahii var. asahii (strain CBS 8904)</name>
    <name type="common">Yeast</name>
    <dbReference type="NCBI Taxonomy" id="1220162"/>
    <lineage>
        <taxon>Eukaryota</taxon>
        <taxon>Fungi</taxon>
        <taxon>Dikarya</taxon>
        <taxon>Basidiomycota</taxon>
        <taxon>Agaricomycotina</taxon>
        <taxon>Tremellomycetes</taxon>
        <taxon>Trichosporonales</taxon>
        <taxon>Trichosporonaceae</taxon>
        <taxon>Trichosporon</taxon>
    </lineage>
</organism>
<dbReference type="PANTHER" id="PTHR38436:SF3">
    <property type="entry name" value="CARBOXYMETHYLENEBUTENOLIDASE-RELATED"/>
    <property type="match status" value="1"/>
</dbReference>
<reference evidence="2 3" key="1">
    <citation type="journal article" date="2012" name="Eukaryot. Cell">
        <title>Genome sequence of the Trichosporon asahii environmental strain CBS 8904.</title>
        <authorList>
            <person name="Yang R.Y."/>
            <person name="Li H.T."/>
            <person name="Zhu H."/>
            <person name="Zhou G.P."/>
            <person name="Wang M."/>
            <person name="Wang L."/>
        </authorList>
    </citation>
    <scope>NUCLEOTIDE SEQUENCE [LARGE SCALE GENOMIC DNA]</scope>
    <source>
        <strain evidence="2 3">CBS 8904</strain>
    </source>
</reference>
<comment type="caution">
    <text evidence="2">The sequence shown here is derived from an EMBL/GenBank/DDBJ whole genome shotgun (WGS) entry which is preliminary data.</text>
</comment>
<dbReference type="InterPro" id="IPR009959">
    <property type="entry name" value="Cyclase_SnoaL-like"/>
</dbReference>
<protein>
    <recommendedName>
        <fullName evidence="4">Carboxymethylenebutenolidase</fullName>
    </recommendedName>
</protein>
<dbReference type="OMA" id="PSNQMFE"/>
<dbReference type="PANTHER" id="PTHR38436">
    <property type="entry name" value="POLYKETIDE CYCLASE SNOAL-LIKE DOMAIN"/>
    <property type="match status" value="1"/>
</dbReference>
<dbReference type="InterPro" id="IPR032710">
    <property type="entry name" value="NTF2-like_dom_sf"/>
</dbReference>
<evidence type="ECO:0008006" key="4">
    <source>
        <dbReference type="Google" id="ProtNLM"/>
    </source>
</evidence>
<gene>
    <name evidence="2" type="ORF">A1Q2_05080</name>
</gene>
<dbReference type="STRING" id="1220162.K1VMK0"/>
<evidence type="ECO:0000313" key="2">
    <source>
        <dbReference type="EMBL" id="EKD00592.1"/>
    </source>
</evidence>
<proteinExistence type="predicted"/>
<sequence>MTIQYDPQAESERPVRLPDAPIQELGPGIKLQPPLSRRGHGPGVIAVLPSRLSLRPHAKCGLKTPLDPDPVQKWAEEGFAVVGVQLSANSDITETLAVAIAGLESCPDVDNKGRYAVLVYDPSAVESIVASMPSQPALVALIVHGSSPSWAPVPVLAHLPGDVDAEQESDSADMKICSYGNAESSYFVVPSAGPKAYSPTDAAIAHTRSLVFLRERLGGPYFDLEQIWEEHTHYEFVDRSVSKTMGTMVAEPYVNHIPTMTGGVGREALFEFYRDHFIFSNPDSAELTTVLRTIGADRVVDEFIYSCTHDRMIDWLLPGVPPSGSKLRIPMIAVVNIRGDRLYHEHIWWDQATALQQAGFLPTYVPTPQGKLRLPVGGNASADMLLDETAHESNEMFGPDWGVQP</sequence>
<dbReference type="SUPFAM" id="SSF54427">
    <property type="entry name" value="NTF2-like"/>
    <property type="match status" value="1"/>
</dbReference>
<name>K1VMK0_TRIAC</name>
<dbReference type="AlphaFoldDB" id="K1VMK0"/>
<dbReference type="EMBL" id="AMBO01000338">
    <property type="protein sequence ID" value="EKD00592.1"/>
    <property type="molecule type" value="Genomic_DNA"/>
</dbReference>
<feature type="region of interest" description="Disordered" evidence="1">
    <location>
        <begin position="1"/>
        <end position="20"/>
    </location>
</feature>
<dbReference type="OrthoDB" id="5440at2759"/>
<accession>K1VMK0</accession>
<dbReference type="InParanoid" id="K1VMK0"/>
<keyword evidence="3" id="KW-1185">Reference proteome</keyword>
<dbReference type="Proteomes" id="UP000006757">
    <property type="component" value="Unassembled WGS sequence"/>
</dbReference>
<dbReference type="GO" id="GO:0030638">
    <property type="term" value="P:polyketide metabolic process"/>
    <property type="evidence" value="ECO:0007669"/>
    <property type="project" value="InterPro"/>
</dbReference>
<dbReference type="Gene3D" id="3.10.450.50">
    <property type="match status" value="1"/>
</dbReference>
<evidence type="ECO:0000256" key="1">
    <source>
        <dbReference type="SAM" id="MobiDB-lite"/>
    </source>
</evidence>
<dbReference type="HOGENOM" id="CLU_032662_0_0_1"/>